<dbReference type="InterPro" id="IPR036397">
    <property type="entry name" value="RNaseH_sf"/>
</dbReference>
<sequence length="132" mass="14711">MLPLDNMSAHTDGVTVEFLKQKQIKMIEDPPYSPDLAMCDFWLFFSLKNNLLGRRFQSEEEIVQTATDMTKLVVQTATDVTTLLVQTATDVTKLLVQTAAVVTKLLVQTATDMTKLLVQTAADLIRSCANRC</sequence>
<protein>
    <submittedName>
        <fullName evidence="1">Histone-lysine N-methyltransferase SETMAR</fullName>
    </submittedName>
</protein>
<dbReference type="AlphaFoldDB" id="A0A8X7B9C1"/>
<dbReference type="Gene3D" id="3.30.420.10">
    <property type="entry name" value="Ribonuclease H-like superfamily/Ribonuclease H"/>
    <property type="match status" value="1"/>
</dbReference>
<keyword evidence="2" id="KW-1185">Reference proteome</keyword>
<evidence type="ECO:0000313" key="2">
    <source>
        <dbReference type="Proteomes" id="UP000887159"/>
    </source>
</evidence>
<reference evidence="1" key="1">
    <citation type="submission" date="2020-08" db="EMBL/GenBank/DDBJ databases">
        <title>Multicomponent nature underlies the extraordinary mechanical properties of spider dragline silk.</title>
        <authorList>
            <person name="Kono N."/>
            <person name="Nakamura H."/>
            <person name="Mori M."/>
            <person name="Yoshida Y."/>
            <person name="Ohtoshi R."/>
            <person name="Malay A.D."/>
            <person name="Moran D.A.P."/>
            <person name="Tomita M."/>
            <person name="Numata K."/>
            <person name="Arakawa K."/>
        </authorList>
    </citation>
    <scope>NUCLEOTIDE SEQUENCE</scope>
</reference>
<organism evidence="1 2">
    <name type="scientific">Trichonephila clavipes</name>
    <name type="common">Golden silk orbweaver</name>
    <name type="synonym">Nephila clavipes</name>
    <dbReference type="NCBI Taxonomy" id="2585209"/>
    <lineage>
        <taxon>Eukaryota</taxon>
        <taxon>Metazoa</taxon>
        <taxon>Ecdysozoa</taxon>
        <taxon>Arthropoda</taxon>
        <taxon>Chelicerata</taxon>
        <taxon>Arachnida</taxon>
        <taxon>Araneae</taxon>
        <taxon>Araneomorphae</taxon>
        <taxon>Entelegynae</taxon>
        <taxon>Araneoidea</taxon>
        <taxon>Nephilidae</taxon>
        <taxon>Trichonephila</taxon>
    </lineage>
</organism>
<dbReference type="GO" id="GO:0003676">
    <property type="term" value="F:nucleic acid binding"/>
    <property type="evidence" value="ECO:0007669"/>
    <property type="project" value="InterPro"/>
</dbReference>
<proteinExistence type="predicted"/>
<evidence type="ECO:0000313" key="1">
    <source>
        <dbReference type="EMBL" id="GFY24135.1"/>
    </source>
</evidence>
<accession>A0A8X7B9C1</accession>
<name>A0A8X7B9C1_TRICX</name>
<dbReference type="Proteomes" id="UP000887159">
    <property type="component" value="Unassembled WGS sequence"/>
</dbReference>
<dbReference type="EMBL" id="BMAU01021369">
    <property type="protein sequence ID" value="GFY24135.1"/>
    <property type="molecule type" value="Genomic_DNA"/>
</dbReference>
<comment type="caution">
    <text evidence="1">The sequence shown here is derived from an EMBL/GenBank/DDBJ whole genome shotgun (WGS) entry which is preliminary data.</text>
</comment>
<gene>
    <name evidence="1" type="ORF">TNCV_1011881</name>
</gene>